<protein>
    <recommendedName>
        <fullName evidence="1">Fungal-type protein kinase domain-containing protein</fullName>
    </recommendedName>
</protein>
<dbReference type="PANTHER" id="PTHR38248:SF2">
    <property type="entry name" value="FUNK1 11"/>
    <property type="match status" value="1"/>
</dbReference>
<evidence type="ECO:0000259" key="1">
    <source>
        <dbReference type="Pfam" id="PF17667"/>
    </source>
</evidence>
<name>A0A2K3QBY8_9HYPO</name>
<organism evidence="2 3">
    <name type="scientific">Tolypocladium capitatum</name>
    <dbReference type="NCBI Taxonomy" id="45235"/>
    <lineage>
        <taxon>Eukaryota</taxon>
        <taxon>Fungi</taxon>
        <taxon>Dikarya</taxon>
        <taxon>Ascomycota</taxon>
        <taxon>Pezizomycotina</taxon>
        <taxon>Sordariomycetes</taxon>
        <taxon>Hypocreomycetidae</taxon>
        <taxon>Hypocreales</taxon>
        <taxon>Ophiocordycipitaceae</taxon>
        <taxon>Tolypocladium</taxon>
    </lineage>
</organism>
<feature type="domain" description="Fungal-type protein kinase" evidence="1">
    <location>
        <begin position="1"/>
        <end position="31"/>
    </location>
</feature>
<dbReference type="EMBL" id="NRSZ01000811">
    <property type="protein sequence ID" value="PNY25062.1"/>
    <property type="molecule type" value="Genomic_DNA"/>
</dbReference>
<proteinExistence type="predicted"/>
<dbReference type="OrthoDB" id="5584477at2759"/>
<accession>A0A2K3QBY8</accession>
<dbReference type="AlphaFoldDB" id="A0A2K3QBY8"/>
<dbReference type="PANTHER" id="PTHR38248">
    <property type="entry name" value="FUNK1 6"/>
    <property type="match status" value="1"/>
</dbReference>
<dbReference type="Proteomes" id="UP000236621">
    <property type="component" value="Unassembled WGS sequence"/>
</dbReference>
<gene>
    <name evidence="2" type="ORF">TCAP_05005</name>
</gene>
<reference evidence="2 3" key="1">
    <citation type="submission" date="2017-08" db="EMBL/GenBank/DDBJ databases">
        <title>Harnessing the power of phylogenomics to disentangle the directionality and signatures of interkingdom host jumping in the parasitic fungal genus Tolypocladium.</title>
        <authorList>
            <person name="Quandt C.A."/>
            <person name="Patterson W."/>
            <person name="Spatafora J.W."/>
        </authorList>
    </citation>
    <scope>NUCLEOTIDE SEQUENCE [LARGE SCALE GENOMIC DNA]</scope>
    <source>
        <strain evidence="2 3">CBS 113982</strain>
    </source>
</reference>
<evidence type="ECO:0000313" key="2">
    <source>
        <dbReference type="EMBL" id="PNY25062.1"/>
    </source>
</evidence>
<comment type="caution">
    <text evidence="2">The sequence shown here is derived from an EMBL/GenBank/DDBJ whole genome shotgun (WGS) entry which is preliminary data.</text>
</comment>
<evidence type="ECO:0000313" key="3">
    <source>
        <dbReference type="Proteomes" id="UP000236621"/>
    </source>
</evidence>
<dbReference type="STRING" id="45235.A0A2K3QBY8"/>
<dbReference type="InterPro" id="IPR040976">
    <property type="entry name" value="Pkinase_fungal"/>
</dbReference>
<sequence length="108" mass="12646">MQFMAVEVLRQAEHTYRHDLESFFHALLWMCVRESWTKSQCSSRGEKPPEESLLRRWEIGSFKYIAAAKEGDVTVNRLEEGIIGEFPEALDVVKPLRPRIRKILFPLV</sequence>
<dbReference type="Pfam" id="PF17667">
    <property type="entry name" value="Pkinase_fungal"/>
    <property type="match status" value="1"/>
</dbReference>
<keyword evidence="3" id="KW-1185">Reference proteome</keyword>